<accession>A0ABT2ERS6</accession>
<feature type="signal peptide" evidence="1">
    <location>
        <begin position="1"/>
        <end position="23"/>
    </location>
</feature>
<evidence type="ECO:0000313" key="2">
    <source>
        <dbReference type="EMBL" id="MCS3920627.1"/>
    </source>
</evidence>
<reference evidence="2 3" key="1">
    <citation type="submission" date="2022-08" db="EMBL/GenBank/DDBJ databases">
        <title>Bacterial and archaeal communities from various locations to study Microbial Dark Matter (Phase II).</title>
        <authorList>
            <person name="Stepanauskas R."/>
        </authorList>
    </citation>
    <scope>NUCLEOTIDE SEQUENCE [LARGE SCALE GENOMIC DNA]</scope>
    <source>
        <strain evidence="2 3">PD1</strain>
    </source>
</reference>
<gene>
    <name evidence="2" type="ORF">M2350_003062</name>
</gene>
<protein>
    <recommendedName>
        <fullName evidence="4">DUF2059 domain-containing protein</fullName>
    </recommendedName>
</protein>
<keyword evidence="3" id="KW-1185">Reference proteome</keyword>
<dbReference type="EMBL" id="JANUCP010000006">
    <property type="protein sequence ID" value="MCS3920627.1"/>
    <property type="molecule type" value="Genomic_DNA"/>
</dbReference>
<keyword evidence="1" id="KW-0732">Signal</keyword>
<sequence>MKARAFAALSLALVIGFVGGFVAARQSSQPQTPSIEEIVKKVQDEIDASGRQVVMEVWAALQLLKDAVRDAPVPPAPMPELERKFAVVQERLSVAVETLLVQTFIGAVEKTTATMPELNFFVLERIVQFFNADRKEVQTLREKGLTWSSIIVGYGLAKVSGKPAKEVFAAHAKEKAWSKVALDLGIKPQALSKALDGLFPK</sequence>
<comment type="caution">
    <text evidence="2">The sequence shown here is derived from an EMBL/GenBank/DDBJ whole genome shotgun (WGS) entry which is preliminary data.</text>
</comment>
<dbReference type="RefSeq" id="WP_259100474.1">
    <property type="nucleotide sequence ID" value="NZ_CP130454.1"/>
</dbReference>
<name>A0ABT2ERS6_9BACT</name>
<evidence type="ECO:0000256" key="1">
    <source>
        <dbReference type="SAM" id="SignalP"/>
    </source>
</evidence>
<evidence type="ECO:0000313" key="3">
    <source>
        <dbReference type="Proteomes" id="UP001204798"/>
    </source>
</evidence>
<dbReference type="Proteomes" id="UP001204798">
    <property type="component" value="Unassembled WGS sequence"/>
</dbReference>
<proteinExistence type="predicted"/>
<organism evidence="2 3">
    <name type="scientific">Candidatus Fervidibacter sacchari</name>
    <dbReference type="NCBI Taxonomy" id="1448929"/>
    <lineage>
        <taxon>Bacteria</taxon>
        <taxon>Candidatus Fervidibacterota</taxon>
        <taxon>Candidatus Fervidibacter</taxon>
    </lineage>
</organism>
<feature type="chain" id="PRO_5045878362" description="DUF2059 domain-containing protein" evidence="1">
    <location>
        <begin position="24"/>
        <end position="201"/>
    </location>
</feature>
<evidence type="ECO:0008006" key="4">
    <source>
        <dbReference type="Google" id="ProtNLM"/>
    </source>
</evidence>